<feature type="compositionally biased region" description="Basic and acidic residues" evidence="2">
    <location>
        <begin position="531"/>
        <end position="552"/>
    </location>
</feature>
<evidence type="ECO:0000256" key="1">
    <source>
        <dbReference type="SAM" id="Coils"/>
    </source>
</evidence>
<feature type="region of interest" description="Disordered" evidence="2">
    <location>
        <begin position="531"/>
        <end position="553"/>
    </location>
</feature>
<name>A0A6L2M0V5_TANCI</name>
<reference evidence="3" key="1">
    <citation type="journal article" date="2019" name="Sci. Rep.">
        <title>Draft genome of Tanacetum cinerariifolium, the natural source of mosquito coil.</title>
        <authorList>
            <person name="Yamashiro T."/>
            <person name="Shiraishi A."/>
            <person name="Satake H."/>
            <person name="Nakayama K."/>
        </authorList>
    </citation>
    <scope>NUCLEOTIDE SEQUENCE</scope>
</reference>
<sequence>MDLETAQFTTTLPLLKKGKYDILSLRIEQYFQVQDYALWDVIKNGNSFKHAAPTLTPAGSSAPPQPTGPVTNKEKAQKKNDVKVRSIMLMALPNKHQLTFNQYKDAQSLFVAIETRFGESLDFVFNKLQKIISQLAILGVQISQEDLNLKFLRSLPSEWNTHVVVWRNKPDLETISFDDLHNNFKIVEQVVKKNSSSNSRSQNMAFVSSPTSNNTNEVNTVYEVSAASSQSSVVPTQVGTTTTQINTASLSDAIVYASWQISQMVKKLERRKKSGAKGLKRLYKVGMTARIESSNNDEALDEEDSSKQGRKIAAMDKDVEIEGRNEHDDMFDTADLHGEEVVVIKEQFSATKGIIDAAFITAVELSLAQTLVETKAAKPKEKGVVIKQPSKATKTTIAAQTASKDKGKGIHVEPKVPLKRKDQIRANEELVKREREREELTIEEKSKLLADLINKRRKFFDAKRAEKIRNKPLTKAQQRKSMCTYLKNMEGYKMKDLKHFDDATIKEKFDKAYKRVIRFVPMETEEVARKTERRAAEDVLEKNDAKKQKTSDEGENEELSKLVEIIQEALAMDVVPLAVKTPIVGWEVQREGKKRYYNILRAGGKFKGYLVFVHMLSDFSREDLEDLWSLVKKKYGLTQPKDDCDLLLVHFLRMQSCQLYMLVEMKYPFTMVTLHMMLQKTLKADAASKMAYKLLKFTMKQIPGYYENYTKEIAQE</sequence>
<dbReference type="Pfam" id="PF14223">
    <property type="entry name" value="Retrotran_gag_2"/>
    <property type="match status" value="1"/>
</dbReference>
<keyword evidence="1" id="KW-0175">Coiled coil</keyword>
<feature type="region of interest" description="Disordered" evidence="2">
    <location>
        <begin position="53"/>
        <end position="77"/>
    </location>
</feature>
<dbReference type="EMBL" id="BKCJ010005596">
    <property type="protein sequence ID" value="GEU67598.1"/>
    <property type="molecule type" value="Genomic_DNA"/>
</dbReference>
<feature type="coiled-coil region" evidence="1">
    <location>
        <begin position="423"/>
        <end position="455"/>
    </location>
</feature>
<evidence type="ECO:0000313" key="3">
    <source>
        <dbReference type="EMBL" id="GEU67598.1"/>
    </source>
</evidence>
<accession>A0A6L2M0V5</accession>
<comment type="caution">
    <text evidence="3">The sequence shown here is derived from an EMBL/GenBank/DDBJ whole genome shotgun (WGS) entry which is preliminary data.</text>
</comment>
<organism evidence="3">
    <name type="scientific">Tanacetum cinerariifolium</name>
    <name type="common">Dalmatian daisy</name>
    <name type="synonym">Chrysanthemum cinerariifolium</name>
    <dbReference type="NCBI Taxonomy" id="118510"/>
    <lineage>
        <taxon>Eukaryota</taxon>
        <taxon>Viridiplantae</taxon>
        <taxon>Streptophyta</taxon>
        <taxon>Embryophyta</taxon>
        <taxon>Tracheophyta</taxon>
        <taxon>Spermatophyta</taxon>
        <taxon>Magnoliopsida</taxon>
        <taxon>eudicotyledons</taxon>
        <taxon>Gunneridae</taxon>
        <taxon>Pentapetalae</taxon>
        <taxon>asterids</taxon>
        <taxon>campanulids</taxon>
        <taxon>Asterales</taxon>
        <taxon>Asteraceae</taxon>
        <taxon>Asteroideae</taxon>
        <taxon>Anthemideae</taxon>
        <taxon>Anthemidinae</taxon>
        <taxon>Tanacetum</taxon>
    </lineage>
</organism>
<protein>
    <submittedName>
        <fullName evidence="3">Ribonuclease H-like domain-containing protein</fullName>
    </submittedName>
</protein>
<evidence type="ECO:0000256" key="2">
    <source>
        <dbReference type="SAM" id="MobiDB-lite"/>
    </source>
</evidence>
<dbReference type="AlphaFoldDB" id="A0A6L2M0V5"/>
<gene>
    <name evidence="3" type="ORF">Tci_039576</name>
</gene>
<proteinExistence type="predicted"/>